<feature type="transmembrane region" description="Helical" evidence="1">
    <location>
        <begin position="160"/>
        <end position="184"/>
    </location>
</feature>
<reference evidence="2 3" key="1">
    <citation type="submission" date="2018-05" db="EMBL/GenBank/DDBJ databases">
        <title>Chitinophaga sp. K3CV102501T nov., isolated from isolated from a monsoon evergreen broad-leaved forest soil.</title>
        <authorList>
            <person name="Lv Y."/>
        </authorList>
    </citation>
    <scope>NUCLEOTIDE SEQUENCE [LARGE SCALE GENOMIC DNA]</scope>
    <source>
        <strain evidence="2 3">GDMCC 1.1325</strain>
    </source>
</reference>
<dbReference type="AlphaFoldDB" id="A0A365XPQ9"/>
<feature type="transmembrane region" description="Helical" evidence="1">
    <location>
        <begin position="71"/>
        <end position="93"/>
    </location>
</feature>
<evidence type="ECO:0008006" key="4">
    <source>
        <dbReference type="Google" id="ProtNLM"/>
    </source>
</evidence>
<organism evidence="2 3">
    <name type="scientific">Chitinophaga flava</name>
    <dbReference type="NCBI Taxonomy" id="2259036"/>
    <lineage>
        <taxon>Bacteria</taxon>
        <taxon>Pseudomonadati</taxon>
        <taxon>Bacteroidota</taxon>
        <taxon>Chitinophagia</taxon>
        <taxon>Chitinophagales</taxon>
        <taxon>Chitinophagaceae</taxon>
        <taxon>Chitinophaga</taxon>
    </lineage>
</organism>
<keyword evidence="1" id="KW-0472">Membrane</keyword>
<dbReference type="RefSeq" id="WP_113617067.1">
    <property type="nucleotide sequence ID" value="NZ_QFFJ01000002.1"/>
</dbReference>
<keyword evidence="1" id="KW-1133">Transmembrane helix</keyword>
<keyword evidence="1" id="KW-0812">Transmembrane</keyword>
<evidence type="ECO:0000313" key="3">
    <source>
        <dbReference type="Proteomes" id="UP000253410"/>
    </source>
</evidence>
<dbReference type="EMBL" id="QFFJ01000002">
    <property type="protein sequence ID" value="RBL88317.1"/>
    <property type="molecule type" value="Genomic_DNA"/>
</dbReference>
<evidence type="ECO:0000313" key="2">
    <source>
        <dbReference type="EMBL" id="RBL88317.1"/>
    </source>
</evidence>
<keyword evidence="3" id="KW-1185">Reference proteome</keyword>
<proteinExistence type="predicted"/>
<accession>A0A365XPQ9</accession>
<name>A0A365XPQ9_9BACT</name>
<feature type="transmembrane region" description="Helical" evidence="1">
    <location>
        <begin position="47"/>
        <end position="65"/>
    </location>
</feature>
<gene>
    <name evidence="2" type="ORF">DF182_17125</name>
</gene>
<feature type="transmembrane region" description="Helical" evidence="1">
    <location>
        <begin position="126"/>
        <end position="144"/>
    </location>
</feature>
<dbReference type="Proteomes" id="UP000253410">
    <property type="component" value="Unassembled WGS sequence"/>
</dbReference>
<comment type="caution">
    <text evidence="2">The sequence shown here is derived from an EMBL/GenBank/DDBJ whole genome shotgun (WGS) entry which is preliminary data.</text>
</comment>
<dbReference type="OrthoDB" id="1249607at2"/>
<sequence>MNFDDIQSVWNNDDDNRHIVVPGNLTKIKAVGQPVDKIRKTMQQEGIVQLLSIILMAFAPKYFGMDRTTQSAYYCLYGVMVAISGYYFSKFFLFYKRLNSNMLTTKDHLYEVYYDIKLNIEMYRSCTYSILMLALGFVTVYGLVDAKLARFFADRHIEDITIITVVLTFVTLTLLVALATEWWIKLYYGKYLREIKAILDQLREEV</sequence>
<protein>
    <recommendedName>
        <fullName evidence="4">DUF3278 domain-containing protein</fullName>
    </recommendedName>
</protein>
<evidence type="ECO:0000256" key="1">
    <source>
        <dbReference type="SAM" id="Phobius"/>
    </source>
</evidence>